<name>A0A7J7J412_BUGNE</name>
<evidence type="ECO:0000313" key="1">
    <source>
        <dbReference type="EMBL" id="KAF6020912.1"/>
    </source>
</evidence>
<reference evidence="1" key="1">
    <citation type="submission" date="2020-06" db="EMBL/GenBank/DDBJ databases">
        <title>Draft genome of Bugula neritina, a colonial animal packing powerful symbionts and potential medicines.</title>
        <authorList>
            <person name="Rayko M."/>
        </authorList>
    </citation>
    <scope>NUCLEOTIDE SEQUENCE [LARGE SCALE GENOMIC DNA]</scope>
    <source>
        <strain evidence="1">Kwan_BN1</strain>
    </source>
</reference>
<sequence length="99" mass="11427">MLLSKQVLVIGKFGTFTEENRTTNASNIFQPQCECEYKFTKVDLHNERCLGVVNLIWENIVIRELSITNLSHIQTTGLTITSQLNGMFWIITTEKLFFI</sequence>
<protein>
    <submittedName>
        <fullName evidence="1">Uncharacterized protein</fullName>
    </submittedName>
</protein>
<keyword evidence="2" id="KW-1185">Reference proteome</keyword>
<gene>
    <name evidence="1" type="ORF">EB796_020827</name>
</gene>
<dbReference type="Proteomes" id="UP000593567">
    <property type="component" value="Unassembled WGS sequence"/>
</dbReference>
<dbReference type="EMBL" id="VXIV02003141">
    <property type="protein sequence ID" value="KAF6020912.1"/>
    <property type="molecule type" value="Genomic_DNA"/>
</dbReference>
<comment type="caution">
    <text evidence="1">The sequence shown here is derived from an EMBL/GenBank/DDBJ whole genome shotgun (WGS) entry which is preliminary data.</text>
</comment>
<proteinExistence type="predicted"/>
<organism evidence="1 2">
    <name type="scientific">Bugula neritina</name>
    <name type="common">Brown bryozoan</name>
    <name type="synonym">Sertularia neritina</name>
    <dbReference type="NCBI Taxonomy" id="10212"/>
    <lineage>
        <taxon>Eukaryota</taxon>
        <taxon>Metazoa</taxon>
        <taxon>Spiralia</taxon>
        <taxon>Lophotrochozoa</taxon>
        <taxon>Bryozoa</taxon>
        <taxon>Gymnolaemata</taxon>
        <taxon>Cheilostomatida</taxon>
        <taxon>Flustrina</taxon>
        <taxon>Buguloidea</taxon>
        <taxon>Bugulidae</taxon>
        <taxon>Bugula</taxon>
    </lineage>
</organism>
<evidence type="ECO:0000313" key="2">
    <source>
        <dbReference type="Proteomes" id="UP000593567"/>
    </source>
</evidence>
<accession>A0A7J7J412</accession>
<dbReference type="AlphaFoldDB" id="A0A7J7J412"/>